<dbReference type="PROSITE" id="PS00028">
    <property type="entry name" value="ZINC_FINGER_C2H2_1"/>
    <property type="match status" value="15"/>
</dbReference>
<feature type="region of interest" description="Disordered" evidence="12">
    <location>
        <begin position="281"/>
        <end position="329"/>
    </location>
</feature>
<dbReference type="AlphaFoldDB" id="A0ABD0X8T3"/>
<gene>
    <name evidence="14" type="ORF">UPYG_G00055360</name>
</gene>
<comment type="caution">
    <text evidence="14">The sequence shown here is derived from an EMBL/GenBank/DDBJ whole genome shotgun (WGS) entry which is preliminary data.</text>
</comment>
<dbReference type="SUPFAM" id="SSF57667">
    <property type="entry name" value="beta-beta-alpha zinc fingers"/>
    <property type="match status" value="9"/>
</dbReference>
<sequence>MDEGSADPSNPPLSCFTDPKPSEILVPDPTHSGHESCSEIPSFNIVVKEEPEDVEWDERLNGDHPDSSCGDEASAEPDKHLENHPAGNISHSSNDYRHLRTQTQPEKASCICSVCGKEFLYPSKLKRHLKTHTGDKPYQCSLCDKKFSDRRSLDGHQKRHTGEKPFTCSICEKSFTQAKTLRRHLLTHTGEKPFSCSVCGKQFSRNGHLNRHLSVHIGEELFSCSVCEDFFSSSARLTEHQKIHTGESGAAGQGSTKLVSVATEESGLSLVLDIKVKKEEEDPGFGDLPGSSCGDEASAEPDKHLENHPAENISHPSNENRHLKTKAKSEKPSSVCSECGKEFASSYKLKRHLRTHTGEKPYQCSICEKKFSERRSLDGHQKGHIGEKPFTCSICEKGFTLVNSLKKHLLRHTREKPCPGLVKSEAAGQGSPQLVSVATEESGLSLVLDVKVKEEEEEPACAERPGHCANSKESASTSGEPLRRRNRFKVKISRCCSVCGKDCFTISHLQRHMRIHTGERPYPCSLCGKRFRVKRALQDHQKVHTGEKPYACSECDKRFGFASALKRHQQLHKGEKPFSCSVCGKGFMLHSCMKVHFQTHSEEKPYACPVCGKSFRCPNHLKDHSLIHKGKHFFCSVCGKGFPQSNKLLRHEKTHKREKHYQCHVCGKQYKDKTSLERHLKGHTGEKPFSSSESGSSFTQTETLKNLGGNPGFTLCGMSSTSSQWSNNRTHTVENVEGSQKQVSGLNLVMEAKLGQREHPASSCWQVLAHGR</sequence>
<proteinExistence type="inferred from homology"/>
<evidence type="ECO:0000256" key="11">
    <source>
        <dbReference type="PROSITE-ProRule" id="PRU00042"/>
    </source>
</evidence>
<feature type="domain" description="C2H2-type" evidence="13">
    <location>
        <begin position="362"/>
        <end position="389"/>
    </location>
</feature>
<keyword evidence="8" id="KW-0238">DNA-binding</keyword>
<evidence type="ECO:0000256" key="9">
    <source>
        <dbReference type="ARBA" id="ARBA00023163"/>
    </source>
</evidence>
<dbReference type="FunFam" id="3.30.160.60:FF:000912">
    <property type="entry name" value="Zinc finger protein 660"/>
    <property type="match status" value="1"/>
</dbReference>
<evidence type="ECO:0000256" key="7">
    <source>
        <dbReference type="ARBA" id="ARBA00023015"/>
    </source>
</evidence>
<feature type="domain" description="C2H2-type" evidence="13">
    <location>
        <begin position="390"/>
        <end position="417"/>
    </location>
</feature>
<evidence type="ECO:0000256" key="8">
    <source>
        <dbReference type="ARBA" id="ARBA00023125"/>
    </source>
</evidence>
<evidence type="ECO:0000256" key="3">
    <source>
        <dbReference type="ARBA" id="ARBA00022723"/>
    </source>
</evidence>
<dbReference type="PROSITE" id="PS50157">
    <property type="entry name" value="ZINC_FINGER_C2H2_2"/>
    <property type="match status" value="15"/>
</dbReference>
<keyword evidence="6" id="KW-0862">Zinc</keyword>
<organism evidence="14 15">
    <name type="scientific">Umbra pygmaea</name>
    <name type="common">Eastern mudminnow</name>
    <dbReference type="NCBI Taxonomy" id="75934"/>
    <lineage>
        <taxon>Eukaryota</taxon>
        <taxon>Metazoa</taxon>
        <taxon>Chordata</taxon>
        <taxon>Craniata</taxon>
        <taxon>Vertebrata</taxon>
        <taxon>Euteleostomi</taxon>
        <taxon>Actinopterygii</taxon>
        <taxon>Neopterygii</taxon>
        <taxon>Teleostei</taxon>
        <taxon>Protacanthopterygii</taxon>
        <taxon>Esociformes</taxon>
        <taxon>Umbridae</taxon>
        <taxon>Umbra</taxon>
    </lineage>
</organism>
<dbReference type="PANTHER" id="PTHR24394">
    <property type="entry name" value="ZINC FINGER PROTEIN"/>
    <property type="match status" value="1"/>
</dbReference>
<comment type="subcellular location">
    <subcellularLocation>
        <location evidence="1">Nucleus</location>
    </subcellularLocation>
</comment>
<evidence type="ECO:0000313" key="14">
    <source>
        <dbReference type="EMBL" id="KAL1005160.1"/>
    </source>
</evidence>
<feature type="compositionally biased region" description="Basic and acidic residues" evidence="12">
    <location>
        <begin position="318"/>
        <end position="329"/>
    </location>
</feature>
<dbReference type="SMART" id="SM00355">
    <property type="entry name" value="ZnF_C2H2"/>
    <property type="match status" value="15"/>
</dbReference>
<feature type="domain" description="C2H2-type" evidence="13">
    <location>
        <begin position="550"/>
        <end position="577"/>
    </location>
</feature>
<dbReference type="FunFam" id="3.30.160.60:FF:001450">
    <property type="entry name" value="zinc finger protein 774"/>
    <property type="match status" value="1"/>
</dbReference>
<keyword evidence="15" id="KW-1185">Reference proteome</keyword>
<dbReference type="Gene3D" id="3.30.160.60">
    <property type="entry name" value="Classic Zinc Finger"/>
    <property type="match status" value="15"/>
</dbReference>
<dbReference type="FunFam" id="3.30.160.60:FF:001498">
    <property type="entry name" value="Zinc finger protein 404"/>
    <property type="match status" value="1"/>
</dbReference>
<keyword evidence="10" id="KW-0539">Nucleus</keyword>
<protein>
    <recommendedName>
        <fullName evidence="13">C2H2-type domain-containing protein</fullName>
    </recommendedName>
</protein>
<evidence type="ECO:0000256" key="1">
    <source>
        <dbReference type="ARBA" id="ARBA00004123"/>
    </source>
</evidence>
<dbReference type="Pfam" id="PF13465">
    <property type="entry name" value="zf-H2C2_2"/>
    <property type="match status" value="1"/>
</dbReference>
<feature type="domain" description="C2H2-type" evidence="13">
    <location>
        <begin position="166"/>
        <end position="193"/>
    </location>
</feature>
<dbReference type="FunFam" id="3.30.160.60:FF:000630">
    <property type="entry name" value="Zinc finger protein 180"/>
    <property type="match status" value="1"/>
</dbReference>
<dbReference type="GO" id="GO:0008270">
    <property type="term" value="F:zinc ion binding"/>
    <property type="evidence" value="ECO:0007669"/>
    <property type="project" value="UniProtKB-KW"/>
</dbReference>
<feature type="domain" description="C2H2-type" evidence="13">
    <location>
        <begin position="334"/>
        <end position="361"/>
    </location>
</feature>
<dbReference type="FunFam" id="3.30.160.60:FF:000671">
    <property type="entry name" value="Zinc finger protein 26"/>
    <property type="match status" value="1"/>
</dbReference>
<name>A0ABD0X8T3_UMBPY</name>
<feature type="domain" description="C2H2-type" evidence="13">
    <location>
        <begin position="110"/>
        <end position="137"/>
    </location>
</feature>
<feature type="compositionally biased region" description="Basic and acidic residues" evidence="12">
    <location>
        <begin position="57"/>
        <end position="66"/>
    </location>
</feature>
<dbReference type="PANTHER" id="PTHR24394:SF44">
    <property type="entry name" value="ZINC FINGER PROTEIN 271-LIKE"/>
    <property type="match status" value="1"/>
</dbReference>
<reference evidence="14 15" key="1">
    <citation type="submission" date="2024-06" db="EMBL/GenBank/DDBJ databases">
        <authorList>
            <person name="Pan Q."/>
            <person name="Wen M."/>
            <person name="Jouanno E."/>
            <person name="Zahm M."/>
            <person name="Klopp C."/>
            <person name="Cabau C."/>
            <person name="Louis A."/>
            <person name="Berthelot C."/>
            <person name="Parey E."/>
            <person name="Roest Crollius H."/>
            <person name="Montfort J."/>
            <person name="Robinson-Rechavi M."/>
            <person name="Bouchez O."/>
            <person name="Lampietro C."/>
            <person name="Lopez Roques C."/>
            <person name="Donnadieu C."/>
            <person name="Postlethwait J."/>
            <person name="Bobe J."/>
            <person name="Verreycken H."/>
            <person name="Guiguen Y."/>
        </authorList>
    </citation>
    <scope>NUCLEOTIDE SEQUENCE [LARGE SCALE GENOMIC DNA]</scope>
    <source>
        <strain evidence="14">Up_M1</strain>
        <tissue evidence="14">Testis</tissue>
    </source>
</reference>
<feature type="region of interest" description="Disordered" evidence="12">
    <location>
        <begin position="680"/>
        <end position="700"/>
    </location>
</feature>
<feature type="domain" description="C2H2-type" evidence="13">
    <location>
        <begin position="494"/>
        <end position="521"/>
    </location>
</feature>
<dbReference type="FunFam" id="3.30.160.60:FF:002343">
    <property type="entry name" value="Zinc finger protein 33A"/>
    <property type="match status" value="3"/>
</dbReference>
<keyword evidence="4" id="KW-0677">Repeat</keyword>
<feature type="domain" description="C2H2-type" evidence="13">
    <location>
        <begin position="633"/>
        <end position="660"/>
    </location>
</feature>
<keyword evidence="5 11" id="KW-0863">Zinc-finger</keyword>
<feature type="domain" description="C2H2-type" evidence="13">
    <location>
        <begin position="138"/>
        <end position="165"/>
    </location>
</feature>
<feature type="domain" description="C2H2-type" evidence="13">
    <location>
        <begin position="578"/>
        <end position="605"/>
    </location>
</feature>
<evidence type="ECO:0000256" key="5">
    <source>
        <dbReference type="ARBA" id="ARBA00022771"/>
    </source>
</evidence>
<accession>A0ABD0X8T3</accession>
<dbReference type="FunFam" id="3.30.160.60:FF:000690">
    <property type="entry name" value="Zinc finger protein 354C"/>
    <property type="match status" value="1"/>
</dbReference>
<evidence type="ECO:0000256" key="4">
    <source>
        <dbReference type="ARBA" id="ARBA00022737"/>
    </source>
</evidence>
<feature type="domain" description="C2H2-type" evidence="13">
    <location>
        <begin position="606"/>
        <end position="633"/>
    </location>
</feature>
<keyword evidence="3" id="KW-0479">Metal-binding</keyword>
<dbReference type="Proteomes" id="UP001557470">
    <property type="component" value="Unassembled WGS sequence"/>
</dbReference>
<feature type="domain" description="C2H2-type" evidence="13">
    <location>
        <begin position="661"/>
        <end position="688"/>
    </location>
</feature>
<dbReference type="FunFam" id="3.30.160.60:FF:001818">
    <property type="entry name" value="GDNF-inducible zinc finger protein 1 isoform X1"/>
    <property type="match status" value="1"/>
</dbReference>
<evidence type="ECO:0000256" key="10">
    <source>
        <dbReference type="ARBA" id="ARBA00023242"/>
    </source>
</evidence>
<dbReference type="EMBL" id="JAGEUA010000002">
    <property type="protein sequence ID" value="KAL1005160.1"/>
    <property type="molecule type" value="Genomic_DNA"/>
</dbReference>
<feature type="domain" description="C2H2-type" evidence="13">
    <location>
        <begin position="194"/>
        <end position="221"/>
    </location>
</feature>
<evidence type="ECO:0000259" key="13">
    <source>
        <dbReference type="PROSITE" id="PS50157"/>
    </source>
</evidence>
<evidence type="ECO:0000256" key="6">
    <source>
        <dbReference type="ARBA" id="ARBA00022833"/>
    </source>
</evidence>
<dbReference type="FunFam" id="3.30.160.60:FF:001155">
    <property type="entry name" value="Zinc finger 30C"/>
    <property type="match status" value="1"/>
</dbReference>
<dbReference type="GO" id="GO:0006357">
    <property type="term" value="P:regulation of transcription by RNA polymerase II"/>
    <property type="evidence" value="ECO:0007669"/>
    <property type="project" value="UniProtKB-ARBA"/>
</dbReference>
<dbReference type="Pfam" id="PF00096">
    <property type="entry name" value="zf-C2H2"/>
    <property type="match status" value="11"/>
</dbReference>
<dbReference type="FunFam" id="3.30.160.60:FF:001480">
    <property type="entry name" value="Si:cabz01071911.3"/>
    <property type="match status" value="1"/>
</dbReference>
<feature type="compositionally biased region" description="Basic and acidic residues" evidence="12">
    <location>
        <begin position="300"/>
        <end position="309"/>
    </location>
</feature>
<keyword evidence="9" id="KW-0804">Transcription</keyword>
<comment type="similarity">
    <text evidence="2">Belongs to the krueppel C2H2-type zinc-finger protein family.</text>
</comment>
<feature type="domain" description="C2H2-type" evidence="13">
    <location>
        <begin position="222"/>
        <end position="249"/>
    </location>
</feature>
<dbReference type="FunFam" id="3.30.160.60:FF:001289">
    <property type="entry name" value="Zinc finger protein 574"/>
    <property type="match status" value="1"/>
</dbReference>
<dbReference type="InterPro" id="IPR036236">
    <property type="entry name" value="Znf_C2H2_sf"/>
</dbReference>
<feature type="region of interest" description="Disordered" evidence="12">
    <location>
        <begin position="1"/>
        <end position="94"/>
    </location>
</feature>
<dbReference type="GO" id="GO:0003677">
    <property type="term" value="F:DNA binding"/>
    <property type="evidence" value="ECO:0007669"/>
    <property type="project" value="UniProtKB-KW"/>
</dbReference>
<evidence type="ECO:0000313" key="15">
    <source>
        <dbReference type="Proteomes" id="UP001557470"/>
    </source>
</evidence>
<feature type="domain" description="C2H2-type" evidence="13">
    <location>
        <begin position="522"/>
        <end position="549"/>
    </location>
</feature>
<dbReference type="InterPro" id="IPR013087">
    <property type="entry name" value="Znf_C2H2_type"/>
</dbReference>
<dbReference type="GO" id="GO:0045596">
    <property type="term" value="P:negative regulation of cell differentiation"/>
    <property type="evidence" value="ECO:0007669"/>
    <property type="project" value="UniProtKB-ARBA"/>
</dbReference>
<dbReference type="GO" id="GO:0005634">
    <property type="term" value="C:nucleus"/>
    <property type="evidence" value="ECO:0007669"/>
    <property type="project" value="UniProtKB-SubCell"/>
</dbReference>
<keyword evidence="7" id="KW-0805">Transcription regulation</keyword>
<evidence type="ECO:0000256" key="12">
    <source>
        <dbReference type="SAM" id="MobiDB-lite"/>
    </source>
</evidence>
<evidence type="ECO:0000256" key="2">
    <source>
        <dbReference type="ARBA" id="ARBA00006991"/>
    </source>
</evidence>